<dbReference type="RefSeq" id="WP_148808389.1">
    <property type="nucleotide sequence ID" value="NZ_CP042243.1"/>
</dbReference>
<reference evidence="1 2" key="1">
    <citation type="submission" date="2019-07" db="EMBL/GenBank/DDBJ databases">
        <title>Complete genome of Crassaminicella thermophila SY095.</title>
        <authorList>
            <person name="Li X."/>
        </authorList>
    </citation>
    <scope>NUCLEOTIDE SEQUENCE [LARGE SCALE GENOMIC DNA]</scope>
    <source>
        <strain evidence="1 2">SY095</strain>
    </source>
</reference>
<protein>
    <submittedName>
        <fullName evidence="1">GNAT family N-acetyltransferase</fullName>
    </submittedName>
</protein>
<keyword evidence="1" id="KW-0808">Transferase</keyword>
<keyword evidence="2" id="KW-1185">Reference proteome</keyword>
<dbReference type="InterPro" id="IPR016181">
    <property type="entry name" value="Acyl_CoA_acyltransferase"/>
</dbReference>
<dbReference type="Proteomes" id="UP000324646">
    <property type="component" value="Chromosome"/>
</dbReference>
<dbReference type="Gene3D" id="3.40.630.30">
    <property type="match status" value="1"/>
</dbReference>
<dbReference type="KEGG" id="crs:FQB35_02430"/>
<dbReference type="Pfam" id="PF13527">
    <property type="entry name" value="Acetyltransf_9"/>
    <property type="match status" value="1"/>
</dbReference>
<evidence type="ECO:0000313" key="1">
    <source>
        <dbReference type="EMBL" id="QEK11316.1"/>
    </source>
</evidence>
<accession>A0A5C0SC87</accession>
<dbReference type="OrthoDB" id="5570877at2"/>
<gene>
    <name evidence="1" type="ORF">FQB35_02430</name>
</gene>
<name>A0A5C0SC87_CRATE</name>
<dbReference type="EMBL" id="CP042243">
    <property type="protein sequence ID" value="QEK11316.1"/>
    <property type="molecule type" value="Genomic_DNA"/>
</dbReference>
<dbReference type="AlphaFoldDB" id="A0A5C0SC87"/>
<dbReference type="GO" id="GO:0016740">
    <property type="term" value="F:transferase activity"/>
    <property type="evidence" value="ECO:0007669"/>
    <property type="project" value="UniProtKB-KW"/>
</dbReference>
<evidence type="ECO:0000313" key="2">
    <source>
        <dbReference type="Proteomes" id="UP000324646"/>
    </source>
</evidence>
<organism evidence="1 2">
    <name type="scientific">Crassaminicella thermophila</name>
    <dbReference type="NCBI Taxonomy" id="2599308"/>
    <lineage>
        <taxon>Bacteria</taxon>
        <taxon>Bacillati</taxon>
        <taxon>Bacillota</taxon>
        <taxon>Clostridia</taxon>
        <taxon>Eubacteriales</taxon>
        <taxon>Clostridiaceae</taxon>
        <taxon>Crassaminicella</taxon>
    </lineage>
</organism>
<dbReference type="SUPFAM" id="SSF55729">
    <property type="entry name" value="Acyl-CoA N-acyltransferases (Nat)"/>
    <property type="match status" value="1"/>
</dbReference>
<proteinExistence type="predicted"/>
<sequence>MALVMGEYKKDDEQYILELFKDVFKREMTNDYWSWRYDKALINEKYIKLMWEDNLLVGHYAVFPILLKIGKKYVKTGFSMTTMTARQYKGQGIFKTLAQSLYLENYNNLKIIWGFPNDNSLYGFKKYLGWIHISDINMMAINLYNIQNIEPKINICYTSRFTDEYNRLFQTISEKYDIIVNRNSEYLKWRYVDNPQNQYYIMEYRQQHKLLGYCIYKLFNNGKLSGDIVDILAIDRYVFKELIINVLYELKNKGAISANIWMNDIEFVEELFKIGFIQTNEVTHIGCKINSNNLEENILNFSKWYLTMGDSDVF</sequence>